<dbReference type="PROSITE" id="PS50968">
    <property type="entry name" value="BIOTINYL_LIPOYL"/>
    <property type="match status" value="1"/>
</dbReference>
<dbReference type="PROSITE" id="PS00188">
    <property type="entry name" value="BIOTIN"/>
    <property type="match status" value="1"/>
</dbReference>
<dbReference type="InterPro" id="IPR011053">
    <property type="entry name" value="Single_hybrid_motif"/>
</dbReference>
<name>A0ABV9SXZ5_9BACT</name>
<dbReference type="SUPFAM" id="SSF51230">
    <property type="entry name" value="Single hybrid motif"/>
    <property type="match status" value="1"/>
</dbReference>
<evidence type="ECO:0000259" key="2">
    <source>
        <dbReference type="PROSITE" id="PS50968"/>
    </source>
</evidence>
<protein>
    <submittedName>
        <fullName evidence="3">Acetyl-CoA carboxylase biotin carboxyl carrier protein subunit</fullName>
    </submittedName>
</protein>
<dbReference type="InterPro" id="IPR050709">
    <property type="entry name" value="Biotin_Carboxyl_Carrier/Decarb"/>
</dbReference>
<dbReference type="InterPro" id="IPR001882">
    <property type="entry name" value="Biotin_BS"/>
</dbReference>
<keyword evidence="1" id="KW-0092">Biotin</keyword>
<comment type="caution">
    <text evidence="3">The sequence shown here is derived from an EMBL/GenBank/DDBJ whole genome shotgun (WGS) entry which is preliminary data.</text>
</comment>
<dbReference type="PANTHER" id="PTHR45266">
    <property type="entry name" value="OXALOACETATE DECARBOXYLASE ALPHA CHAIN"/>
    <property type="match status" value="1"/>
</dbReference>
<dbReference type="EMBL" id="JBHSJJ010000003">
    <property type="protein sequence ID" value="MFC4871300.1"/>
    <property type="molecule type" value="Genomic_DNA"/>
</dbReference>
<evidence type="ECO:0000313" key="3">
    <source>
        <dbReference type="EMBL" id="MFC4871300.1"/>
    </source>
</evidence>
<dbReference type="PANTHER" id="PTHR45266:SF3">
    <property type="entry name" value="OXALOACETATE DECARBOXYLASE ALPHA CHAIN"/>
    <property type="match status" value="1"/>
</dbReference>
<sequence length="163" mass="18440">MYVVNLNKRSYKVELVDSGCWINGKKAGYEFKKTGSRTYLIITRRKVYTLEIISHELPSKLVVKLDHKLCEMEIKGEQEQLMEKLGLEKPGGENIREVRAPMPGLILDVKVKAGDKVKKNDVLLVLEAMKMENALKSPRSGIIQKVNVSQGNGVEKNQVLVQF</sequence>
<keyword evidence="4" id="KW-1185">Reference proteome</keyword>
<organism evidence="3 4">
    <name type="scientific">Negadavirga shengliensis</name>
    <dbReference type="NCBI Taxonomy" id="1389218"/>
    <lineage>
        <taxon>Bacteria</taxon>
        <taxon>Pseudomonadati</taxon>
        <taxon>Bacteroidota</taxon>
        <taxon>Cytophagia</taxon>
        <taxon>Cytophagales</taxon>
        <taxon>Cyclobacteriaceae</taxon>
        <taxon>Negadavirga</taxon>
    </lineage>
</organism>
<gene>
    <name evidence="3" type="ORF">ACFPFU_06345</name>
</gene>
<dbReference type="Proteomes" id="UP001595818">
    <property type="component" value="Unassembled WGS sequence"/>
</dbReference>
<dbReference type="RefSeq" id="WP_377062645.1">
    <property type="nucleotide sequence ID" value="NZ_JBHSJJ010000003.1"/>
</dbReference>
<feature type="domain" description="Lipoyl-binding" evidence="2">
    <location>
        <begin position="95"/>
        <end position="163"/>
    </location>
</feature>
<dbReference type="InterPro" id="IPR000089">
    <property type="entry name" value="Biotin_lipoyl"/>
</dbReference>
<evidence type="ECO:0000313" key="4">
    <source>
        <dbReference type="Proteomes" id="UP001595818"/>
    </source>
</evidence>
<reference evidence="4" key="1">
    <citation type="journal article" date="2019" name="Int. J. Syst. Evol. Microbiol.">
        <title>The Global Catalogue of Microorganisms (GCM) 10K type strain sequencing project: providing services to taxonomists for standard genome sequencing and annotation.</title>
        <authorList>
            <consortium name="The Broad Institute Genomics Platform"/>
            <consortium name="The Broad Institute Genome Sequencing Center for Infectious Disease"/>
            <person name="Wu L."/>
            <person name="Ma J."/>
        </authorList>
    </citation>
    <scope>NUCLEOTIDE SEQUENCE [LARGE SCALE GENOMIC DNA]</scope>
    <source>
        <strain evidence="4">CGMCC 4.7466</strain>
    </source>
</reference>
<accession>A0ABV9SXZ5</accession>
<proteinExistence type="predicted"/>
<dbReference type="Gene3D" id="2.40.50.100">
    <property type="match status" value="1"/>
</dbReference>
<dbReference type="CDD" id="cd06850">
    <property type="entry name" value="biotinyl_domain"/>
    <property type="match status" value="1"/>
</dbReference>
<dbReference type="Pfam" id="PF00364">
    <property type="entry name" value="Biotin_lipoyl"/>
    <property type="match status" value="1"/>
</dbReference>
<evidence type="ECO:0000256" key="1">
    <source>
        <dbReference type="ARBA" id="ARBA00023267"/>
    </source>
</evidence>